<name>J0QZZ1_9HYPH</name>
<dbReference type="Proteomes" id="UP000008952">
    <property type="component" value="Unassembled WGS sequence"/>
</dbReference>
<dbReference type="HOGENOM" id="CLU_097916_1_2_5"/>
<keyword evidence="5" id="KW-0808">Transferase</keyword>
<evidence type="ECO:0000256" key="9">
    <source>
        <dbReference type="ARBA" id="ARBA00022909"/>
    </source>
</evidence>
<evidence type="ECO:0000313" key="15">
    <source>
        <dbReference type="Proteomes" id="UP000008952"/>
    </source>
</evidence>
<evidence type="ECO:0000256" key="6">
    <source>
        <dbReference type="ARBA" id="ARBA00022741"/>
    </source>
</evidence>
<dbReference type="STRING" id="1094558.ME5_01375"/>
<dbReference type="UniPathway" id="UPA00077">
    <property type="reaction ID" value="UER00155"/>
</dbReference>
<gene>
    <name evidence="14" type="ORF">ME5_01375</name>
</gene>
<evidence type="ECO:0000313" key="14">
    <source>
        <dbReference type="EMBL" id="EJF88824.1"/>
    </source>
</evidence>
<comment type="caution">
    <text evidence="14">The sequence shown here is derived from an EMBL/GenBank/DDBJ whole genome shotgun (WGS) entry which is preliminary data.</text>
</comment>
<dbReference type="Gene3D" id="3.30.70.560">
    <property type="entry name" value="7,8-Dihydro-6-hydroxymethylpterin-pyrophosphokinase HPPK"/>
    <property type="match status" value="1"/>
</dbReference>
<dbReference type="SUPFAM" id="SSF55083">
    <property type="entry name" value="6-hydroxymethyl-7,8-dihydropterin pyrophosphokinase, HPPK"/>
    <property type="match status" value="1"/>
</dbReference>
<keyword evidence="8" id="KW-0067">ATP-binding</keyword>
<dbReference type="InterPro" id="IPR035907">
    <property type="entry name" value="Hppk_sf"/>
</dbReference>
<evidence type="ECO:0000256" key="8">
    <source>
        <dbReference type="ARBA" id="ARBA00022840"/>
    </source>
</evidence>
<dbReference type="GO" id="GO:0005524">
    <property type="term" value="F:ATP binding"/>
    <property type="evidence" value="ECO:0007669"/>
    <property type="project" value="UniProtKB-KW"/>
</dbReference>
<evidence type="ECO:0000256" key="12">
    <source>
        <dbReference type="ARBA" id="ARBA00033413"/>
    </source>
</evidence>
<keyword evidence="6" id="KW-0547">Nucleotide-binding</keyword>
<dbReference type="CDD" id="cd00483">
    <property type="entry name" value="HPPK"/>
    <property type="match status" value="1"/>
</dbReference>
<accession>J0QZZ1</accession>
<dbReference type="AlphaFoldDB" id="J0QZZ1"/>
<keyword evidence="9" id="KW-0289">Folate biosynthesis</keyword>
<evidence type="ECO:0000256" key="7">
    <source>
        <dbReference type="ARBA" id="ARBA00022777"/>
    </source>
</evidence>
<keyword evidence="15" id="KW-1185">Reference proteome</keyword>
<dbReference type="PANTHER" id="PTHR43071">
    <property type="entry name" value="2-AMINO-4-HYDROXY-6-HYDROXYMETHYLDIHYDROPTERIDINE PYROPHOSPHOKINASE"/>
    <property type="match status" value="1"/>
</dbReference>
<evidence type="ECO:0000256" key="11">
    <source>
        <dbReference type="ARBA" id="ARBA00029766"/>
    </source>
</evidence>
<comment type="similarity">
    <text evidence="2">Belongs to the HPPK family.</text>
</comment>
<comment type="function">
    <text evidence="10">Catalyzes the transfer of pyrophosphate from adenosine triphosphate (ATP) to 6-hydroxymethyl-7,8-dihydropterin, an enzymatic step in folate biosynthesis pathway.</text>
</comment>
<keyword evidence="7 14" id="KW-0418">Kinase</keyword>
<dbReference type="EMBL" id="AIMB01000008">
    <property type="protein sequence ID" value="EJF88824.1"/>
    <property type="molecule type" value="Genomic_DNA"/>
</dbReference>
<sequence>MKAWLGLGGNIGDVCSTFKNALTFLQETNELIVLTSSHLYKTSPWGRVDQNDFLNLCLLIETTLDPEKLLDKCLYVEKKSGRQRIEKWGPRTLDIDILAYENISYLKTEKLTLPHPFLTERAFVLRPLNDIAPELIISGKTIRQWNAEVVDDNIEKLNFEFIV</sequence>
<reference evidence="14 15" key="1">
    <citation type="submission" date="2012-03" db="EMBL/GenBank/DDBJ databases">
        <title>The Genome Sequence of Bartonella tamiae Th239.</title>
        <authorList>
            <consortium name="The Broad Institute Genome Sequencing Platform"/>
            <consortium name="The Broad Institute Genome Sequencing Center for Infectious Disease"/>
            <person name="Feldgarden M."/>
            <person name="Kirby J."/>
            <person name="Kosoy M."/>
            <person name="Birtles R."/>
            <person name="Probert W.S."/>
            <person name="Chiaraviglio L."/>
            <person name="Young S.K."/>
            <person name="Zeng Q."/>
            <person name="Gargeya S."/>
            <person name="Fitzgerald M."/>
            <person name="Haas B."/>
            <person name="Abouelleil A."/>
            <person name="Alvarado L."/>
            <person name="Arachchi H.M."/>
            <person name="Berlin A."/>
            <person name="Chapman S.B."/>
            <person name="Gearin G."/>
            <person name="Goldberg J."/>
            <person name="Griggs A."/>
            <person name="Gujja S."/>
            <person name="Hansen M."/>
            <person name="Heiman D."/>
            <person name="Howarth C."/>
            <person name="Larimer J."/>
            <person name="Lui A."/>
            <person name="MacDonald P.J.P."/>
            <person name="McCowen C."/>
            <person name="Montmayeur A."/>
            <person name="Murphy C."/>
            <person name="Neiman D."/>
            <person name="Pearson M."/>
            <person name="Priest M."/>
            <person name="Roberts A."/>
            <person name="Saif S."/>
            <person name="Shea T."/>
            <person name="Sisk P."/>
            <person name="Stolte C."/>
            <person name="Sykes S."/>
            <person name="Wortman J."/>
            <person name="Nusbaum C."/>
            <person name="Birren B."/>
        </authorList>
    </citation>
    <scope>NUCLEOTIDE SEQUENCE [LARGE SCALE GENOMIC DNA]</scope>
    <source>
        <strain evidence="14 15">Th239</strain>
    </source>
</reference>
<dbReference type="PATRIC" id="fig|1094558.3.peg.1476"/>
<feature type="domain" description="7,8-dihydro-6-hydroxymethylpterin-pyrophosphokinase" evidence="13">
    <location>
        <begin position="87"/>
        <end position="98"/>
    </location>
</feature>
<evidence type="ECO:0000256" key="2">
    <source>
        <dbReference type="ARBA" id="ARBA00005810"/>
    </source>
</evidence>
<evidence type="ECO:0000256" key="1">
    <source>
        <dbReference type="ARBA" id="ARBA00005051"/>
    </source>
</evidence>
<dbReference type="PROSITE" id="PS00794">
    <property type="entry name" value="HPPK"/>
    <property type="match status" value="1"/>
</dbReference>
<dbReference type="NCBIfam" id="TIGR01498">
    <property type="entry name" value="folK"/>
    <property type="match status" value="1"/>
</dbReference>
<evidence type="ECO:0000256" key="3">
    <source>
        <dbReference type="ARBA" id="ARBA00013253"/>
    </source>
</evidence>
<dbReference type="eggNOG" id="COG0801">
    <property type="taxonomic scope" value="Bacteria"/>
</dbReference>
<organism evidence="14 15">
    <name type="scientific">Bartonella tamiae Th239</name>
    <dbReference type="NCBI Taxonomy" id="1094558"/>
    <lineage>
        <taxon>Bacteria</taxon>
        <taxon>Pseudomonadati</taxon>
        <taxon>Pseudomonadota</taxon>
        <taxon>Alphaproteobacteria</taxon>
        <taxon>Hyphomicrobiales</taxon>
        <taxon>Bartonellaceae</taxon>
        <taxon>Bartonella</taxon>
    </lineage>
</organism>
<dbReference type="EC" id="2.7.6.3" evidence="3"/>
<dbReference type="RefSeq" id="WP_008039697.1">
    <property type="nucleotide sequence ID" value="NZ_JH725147.1"/>
</dbReference>
<evidence type="ECO:0000259" key="13">
    <source>
        <dbReference type="PROSITE" id="PS00794"/>
    </source>
</evidence>
<dbReference type="GO" id="GO:0003848">
    <property type="term" value="F:2-amino-4-hydroxy-6-hydroxymethyldihydropteridine diphosphokinase activity"/>
    <property type="evidence" value="ECO:0007669"/>
    <property type="project" value="UniProtKB-EC"/>
</dbReference>
<proteinExistence type="inferred from homology"/>
<dbReference type="OrthoDB" id="9808041at2"/>
<dbReference type="InterPro" id="IPR000550">
    <property type="entry name" value="Hppk"/>
</dbReference>
<dbReference type="GO" id="GO:0016301">
    <property type="term" value="F:kinase activity"/>
    <property type="evidence" value="ECO:0007669"/>
    <property type="project" value="UniProtKB-KW"/>
</dbReference>
<evidence type="ECO:0000256" key="5">
    <source>
        <dbReference type="ARBA" id="ARBA00022679"/>
    </source>
</evidence>
<protein>
    <recommendedName>
        <fullName evidence="4">2-amino-4-hydroxy-6-hydroxymethyldihydropteridine pyrophosphokinase</fullName>
        <ecNumber evidence="3">2.7.6.3</ecNumber>
    </recommendedName>
    <alternativeName>
        <fullName evidence="11">6-hydroxymethyl-7,8-dihydropterin pyrophosphokinase</fullName>
    </alternativeName>
    <alternativeName>
        <fullName evidence="12">7,8-dihydro-6-hydroxymethylpterin-pyrophosphokinase</fullName>
    </alternativeName>
</protein>
<evidence type="ECO:0000256" key="10">
    <source>
        <dbReference type="ARBA" id="ARBA00029409"/>
    </source>
</evidence>
<dbReference type="PANTHER" id="PTHR43071:SF1">
    <property type="entry name" value="2-AMINO-4-HYDROXY-6-HYDROXYMETHYLDIHYDROPTERIDINE PYROPHOSPHOKINASE"/>
    <property type="match status" value="1"/>
</dbReference>
<dbReference type="GO" id="GO:0046654">
    <property type="term" value="P:tetrahydrofolate biosynthetic process"/>
    <property type="evidence" value="ECO:0007669"/>
    <property type="project" value="UniProtKB-UniPathway"/>
</dbReference>
<dbReference type="GO" id="GO:0046656">
    <property type="term" value="P:folic acid biosynthetic process"/>
    <property type="evidence" value="ECO:0007669"/>
    <property type="project" value="UniProtKB-KW"/>
</dbReference>
<comment type="pathway">
    <text evidence="1">Cofactor biosynthesis; tetrahydrofolate biosynthesis; 2-amino-4-hydroxy-6-hydroxymethyl-7,8-dihydropteridine diphosphate from 7,8-dihydroneopterin triphosphate: step 4/4.</text>
</comment>
<evidence type="ECO:0000256" key="4">
    <source>
        <dbReference type="ARBA" id="ARBA00016218"/>
    </source>
</evidence>
<dbReference type="Pfam" id="PF01288">
    <property type="entry name" value="HPPK"/>
    <property type="match status" value="1"/>
</dbReference>